<reference evidence="4" key="1">
    <citation type="submission" date="2017-04" db="EMBL/GenBank/DDBJ databases">
        <authorList>
            <person name="Varghese N."/>
            <person name="Submissions S."/>
        </authorList>
    </citation>
    <scope>NUCLEOTIDE SEQUENCE [LARGE SCALE GENOMIC DNA]</scope>
    <source>
        <strain evidence="4">DSM 12126</strain>
    </source>
</reference>
<gene>
    <name evidence="3" type="ORF">SAMN04488524_2559</name>
</gene>
<name>A0A1W2BQQ4_9SPHI</name>
<dbReference type="EMBL" id="FWXT01000001">
    <property type="protein sequence ID" value="SMC75191.1"/>
    <property type="molecule type" value="Genomic_DNA"/>
</dbReference>
<dbReference type="Proteomes" id="UP000192756">
    <property type="component" value="Unassembled WGS sequence"/>
</dbReference>
<dbReference type="STRING" id="151894.SAMN04488524_2559"/>
<proteinExistence type="predicted"/>
<feature type="signal peptide" evidence="2">
    <location>
        <begin position="1"/>
        <end position="19"/>
    </location>
</feature>
<keyword evidence="1" id="KW-0175">Coiled coil</keyword>
<accession>A0A1W2BQQ4</accession>
<evidence type="ECO:0008006" key="5">
    <source>
        <dbReference type="Google" id="ProtNLM"/>
    </source>
</evidence>
<keyword evidence="2" id="KW-0732">Signal</keyword>
<sequence>MKSKILLLGLSVFALRLNAQTLQNVTDNGSTTSNTISINTGNEGISLIGNSYLSFRNAGTQSRTGYLQHDGSNLVINADAGNVRFMNNVGIGVLNPSYKLDVSGEARVATTVITNSNAPFSSSSVLFSSSGFHNMFGVDGTWTSKYFGMKTDGTFVAMGGNVGIGTTSPNSKLAVNGNIRAHEIKVETANWPDYVFAKDYLLPTLQETEKHIKEKGHLPGIPSASEVKANGVDLGEMNAKLLQKIEELTLHLIEKEKLVSDLSIRVKKLEEKN</sequence>
<feature type="chain" id="PRO_5012822807" description="BZIP transcription factor" evidence="2">
    <location>
        <begin position="20"/>
        <end position="273"/>
    </location>
</feature>
<keyword evidence="4" id="KW-1185">Reference proteome</keyword>
<evidence type="ECO:0000313" key="4">
    <source>
        <dbReference type="Proteomes" id="UP000192756"/>
    </source>
</evidence>
<dbReference type="OrthoDB" id="9793307at2"/>
<evidence type="ECO:0000256" key="1">
    <source>
        <dbReference type="SAM" id="Coils"/>
    </source>
</evidence>
<organism evidence="3 4">
    <name type="scientific">Pedobacter africanus</name>
    <dbReference type="NCBI Taxonomy" id="151894"/>
    <lineage>
        <taxon>Bacteria</taxon>
        <taxon>Pseudomonadati</taxon>
        <taxon>Bacteroidota</taxon>
        <taxon>Sphingobacteriia</taxon>
        <taxon>Sphingobacteriales</taxon>
        <taxon>Sphingobacteriaceae</taxon>
        <taxon>Pedobacter</taxon>
    </lineage>
</organism>
<protein>
    <recommendedName>
        <fullName evidence="5">BZIP transcription factor</fullName>
    </recommendedName>
</protein>
<evidence type="ECO:0000256" key="2">
    <source>
        <dbReference type="SAM" id="SignalP"/>
    </source>
</evidence>
<dbReference type="RefSeq" id="WP_144008910.1">
    <property type="nucleotide sequence ID" value="NZ_FWXT01000001.1"/>
</dbReference>
<feature type="coiled-coil region" evidence="1">
    <location>
        <begin position="238"/>
        <end position="272"/>
    </location>
</feature>
<dbReference type="AlphaFoldDB" id="A0A1W2BQQ4"/>
<evidence type="ECO:0000313" key="3">
    <source>
        <dbReference type="EMBL" id="SMC75191.1"/>
    </source>
</evidence>